<feature type="compositionally biased region" description="Polar residues" evidence="4">
    <location>
        <begin position="113"/>
        <end position="123"/>
    </location>
</feature>
<evidence type="ECO:0000313" key="5">
    <source>
        <dbReference type="EMBL" id="ONK55209.1"/>
    </source>
</evidence>
<dbReference type="Gramene" id="ONK55209">
    <property type="protein sequence ID" value="ONK55209"/>
    <property type="gene ID" value="A4U43_UnF6420"/>
</dbReference>
<dbReference type="PANTHER" id="PTHR12303:SF6">
    <property type="entry name" value="CARNOSINE N-METHYLTRANSFERASE"/>
    <property type="match status" value="1"/>
</dbReference>
<gene>
    <name evidence="5" type="ORF">A4U43_UnF6420</name>
</gene>
<evidence type="ECO:0000256" key="3">
    <source>
        <dbReference type="ARBA" id="ARBA00022691"/>
    </source>
</evidence>
<dbReference type="Proteomes" id="UP000243459">
    <property type="component" value="Unassembled WGS sequence"/>
</dbReference>
<protein>
    <submittedName>
        <fullName evidence="5">Uncharacterized protein</fullName>
    </submittedName>
</protein>
<accession>A0A1R3L6G7</accession>
<dbReference type="PANTHER" id="PTHR12303">
    <property type="entry name" value="CARNOSINE N-METHYLTRANSFERASE"/>
    <property type="match status" value="1"/>
</dbReference>
<evidence type="ECO:0000256" key="2">
    <source>
        <dbReference type="ARBA" id="ARBA00022679"/>
    </source>
</evidence>
<evidence type="ECO:0000256" key="1">
    <source>
        <dbReference type="ARBA" id="ARBA00022603"/>
    </source>
</evidence>
<organism evidence="5 6">
    <name type="scientific">Asparagus officinalis</name>
    <name type="common">Garden asparagus</name>
    <dbReference type="NCBI Taxonomy" id="4686"/>
    <lineage>
        <taxon>Eukaryota</taxon>
        <taxon>Viridiplantae</taxon>
        <taxon>Streptophyta</taxon>
        <taxon>Embryophyta</taxon>
        <taxon>Tracheophyta</taxon>
        <taxon>Spermatophyta</taxon>
        <taxon>Magnoliopsida</taxon>
        <taxon>Liliopsida</taxon>
        <taxon>Asparagales</taxon>
        <taxon>Asparagaceae</taxon>
        <taxon>Asparagoideae</taxon>
        <taxon>Asparagus</taxon>
    </lineage>
</organism>
<dbReference type="GO" id="GO:0008757">
    <property type="term" value="F:S-adenosylmethionine-dependent methyltransferase activity"/>
    <property type="evidence" value="ECO:0007669"/>
    <property type="project" value="InterPro"/>
</dbReference>
<keyword evidence="6" id="KW-1185">Reference proteome</keyword>
<evidence type="ECO:0000313" key="6">
    <source>
        <dbReference type="Proteomes" id="UP000243459"/>
    </source>
</evidence>
<evidence type="ECO:0000256" key="4">
    <source>
        <dbReference type="SAM" id="MobiDB-lite"/>
    </source>
</evidence>
<name>A0A1R3L6G7_ASPOF</name>
<reference evidence="6" key="1">
    <citation type="journal article" date="2017" name="Nat. Commun.">
        <title>The asparagus genome sheds light on the origin and evolution of a young Y chromosome.</title>
        <authorList>
            <person name="Harkess A."/>
            <person name="Zhou J."/>
            <person name="Xu C."/>
            <person name="Bowers J.E."/>
            <person name="Van der Hulst R."/>
            <person name="Ayyampalayam S."/>
            <person name="Mercati F."/>
            <person name="Riccardi P."/>
            <person name="McKain M.R."/>
            <person name="Kakrana A."/>
            <person name="Tang H."/>
            <person name="Ray J."/>
            <person name="Groenendijk J."/>
            <person name="Arikit S."/>
            <person name="Mathioni S.M."/>
            <person name="Nakano M."/>
            <person name="Shan H."/>
            <person name="Telgmann-Rauber A."/>
            <person name="Kanno A."/>
            <person name="Yue Z."/>
            <person name="Chen H."/>
            <person name="Li W."/>
            <person name="Chen Y."/>
            <person name="Xu X."/>
            <person name="Zhang Y."/>
            <person name="Luo S."/>
            <person name="Chen H."/>
            <person name="Gao J."/>
            <person name="Mao Z."/>
            <person name="Pires J.C."/>
            <person name="Luo M."/>
            <person name="Kudrna D."/>
            <person name="Wing R.A."/>
            <person name="Meyers B.C."/>
            <person name="Yi K."/>
            <person name="Kong H."/>
            <person name="Lavrijsen P."/>
            <person name="Sunseri F."/>
            <person name="Falavigna A."/>
            <person name="Ye Y."/>
            <person name="Leebens-Mack J.H."/>
            <person name="Chen G."/>
        </authorList>
    </citation>
    <scope>NUCLEOTIDE SEQUENCE [LARGE SCALE GENOMIC DNA]</scope>
    <source>
        <strain evidence="6">cv. DH0086</strain>
    </source>
</reference>
<keyword evidence="2" id="KW-0808">Transferase</keyword>
<dbReference type="AlphaFoldDB" id="A0A1R3L6G7"/>
<proteinExistence type="predicted"/>
<dbReference type="EMBL" id="KV863668">
    <property type="protein sequence ID" value="ONK55209.1"/>
    <property type="molecule type" value="Genomic_DNA"/>
</dbReference>
<dbReference type="OrthoDB" id="978at2759"/>
<keyword evidence="3" id="KW-0949">S-adenosyl-L-methionine</keyword>
<feature type="region of interest" description="Disordered" evidence="4">
    <location>
        <begin position="113"/>
        <end position="159"/>
    </location>
</feature>
<sequence length="196" mass="22354">MEEERNYSKLEEALEIKSLRRIISAYLNYSDAAEEDVRRYERSYKKLSPAHKALLCHLPLKYQRLRRCISVNTFFIMNMLQAFEPPIDMSQNIDIDEHENLEHAVDQNLQTQAQNTRETSIDSGQPFPSIGSEDSGPESYHIQRESNTDSGPSGRNNEIEEMHVGNSCKSNFRKDISCACQSEICNGSGDADKVNC</sequence>
<keyword evidence="1" id="KW-0489">Methyltransferase</keyword>
<dbReference type="GO" id="GO:0032259">
    <property type="term" value="P:methylation"/>
    <property type="evidence" value="ECO:0007669"/>
    <property type="project" value="UniProtKB-KW"/>
</dbReference>
<dbReference type="InterPro" id="IPR012901">
    <property type="entry name" value="CARME"/>
</dbReference>